<dbReference type="RefSeq" id="WP_154529785.1">
    <property type="nucleotide sequence ID" value="NZ_JAQXTV010000075.1"/>
</dbReference>
<comment type="caution">
    <text evidence="2">The sequence shown here is derived from an EMBL/GenBank/DDBJ whole genome shotgun (WGS) entry which is preliminary data.</text>
</comment>
<dbReference type="AlphaFoldDB" id="A0A7X2MWB0"/>
<reference evidence="2 3" key="1">
    <citation type="submission" date="2019-08" db="EMBL/GenBank/DDBJ databases">
        <title>In-depth cultivation of the pig gut microbiome towards novel bacterial diversity and tailored functional studies.</title>
        <authorList>
            <person name="Wylensek D."/>
            <person name="Hitch T.C.A."/>
            <person name="Clavel T."/>
        </authorList>
    </citation>
    <scope>NUCLEOTIDE SEQUENCE [LARGE SCALE GENOMIC DNA]</scope>
    <source>
        <strain evidence="2 3">WCA-383-APC-5B</strain>
    </source>
</reference>
<dbReference type="InterPro" id="IPR029039">
    <property type="entry name" value="Flavoprotein-like_sf"/>
</dbReference>
<dbReference type="Proteomes" id="UP000460287">
    <property type="component" value="Unassembled WGS sequence"/>
</dbReference>
<gene>
    <name evidence="2" type="ORF">FYJ33_00355</name>
</gene>
<sequence length="210" mass="23663">MKTLLISGSPRMSKSTSVYLLNAIKDKLGENNETILFELSKNVDNKVTKKIVENLSDTDNIVIAYPLYVDCLPSHLLSALKYIEKNIKSRENNMHVYQIVNNGFYDAQQNSIAIDILWQWCRKCRMKKGVALAVGAGEMAQQSPLGHGTSTNLGRAVDVLVQDIMNKNSKDTVYVEPNFPRFLYKMAAHMGWRKLAKANGLKVSDILKRL</sequence>
<organism evidence="2 3">
    <name type="scientific">Inconstantimicrobium porci</name>
    <dbReference type="NCBI Taxonomy" id="2652291"/>
    <lineage>
        <taxon>Bacteria</taxon>
        <taxon>Bacillati</taxon>
        <taxon>Bacillota</taxon>
        <taxon>Clostridia</taxon>
        <taxon>Eubacteriales</taxon>
        <taxon>Clostridiaceae</taxon>
        <taxon>Inconstantimicrobium</taxon>
    </lineage>
</organism>
<feature type="domain" description="NADPH-dependent FMN reductase-like" evidence="1">
    <location>
        <begin position="1"/>
        <end position="85"/>
    </location>
</feature>
<evidence type="ECO:0000259" key="1">
    <source>
        <dbReference type="Pfam" id="PF03358"/>
    </source>
</evidence>
<evidence type="ECO:0000313" key="3">
    <source>
        <dbReference type="Proteomes" id="UP000460287"/>
    </source>
</evidence>
<dbReference type="EMBL" id="VULX01000001">
    <property type="protein sequence ID" value="MSR89900.1"/>
    <property type="molecule type" value="Genomic_DNA"/>
</dbReference>
<keyword evidence="3" id="KW-1185">Reference proteome</keyword>
<proteinExistence type="predicted"/>
<dbReference type="SUPFAM" id="SSF52218">
    <property type="entry name" value="Flavoproteins"/>
    <property type="match status" value="1"/>
</dbReference>
<dbReference type="Gene3D" id="3.40.50.360">
    <property type="match status" value="1"/>
</dbReference>
<accession>A0A7X2MWB0</accession>
<protein>
    <submittedName>
        <fullName evidence="2">NAD(P)H-dependent oxidoreductase</fullName>
    </submittedName>
</protein>
<dbReference type="InterPro" id="IPR005025">
    <property type="entry name" value="FMN_Rdtase-like_dom"/>
</dbReference>
<dbReference type="GO" id="GO:0016491">
    <property type="term" value="F:oxidoreductase activity"/>
    <property type="evidence" value="ECO:0007669"/>
    <property type="project" value="InterPro"/>
</dbReference>
<evidence type="ECO:0000313" key="2">
    <source>
        <dbReference type="EMBL" id="MSR89900.1"/>
    </source>
</evidence>
<dbReference type="Pfam" id="PF03358">
    <property type="entry name" value="FMN_red"/>
    <property type="match status" value="1"/>
</dbReference>
<name>A0A7X2MWB0_9CLOT</name>